<sequence length="144" mass="16596">MSQKRENSFPENTFGRNRYCCTKISGFWVQNILSDVPNSAKLISRKHVWPKSALLHKDFRVLGPKYSVGCPKFGKTHFPKTRLAEIGTVAQRFPGFGSKIFCRMSRIWQNSFPENTFGRKWDINRTSLPPNGDKCAFFLLEDFG</sequence>
<reference evidence="1" key="1">
    <citation type="journal article" date="2020" name="Nature">
        <title>Giant virus diversity and host interactions through global metagenomics.</title>
        <authorList>
            <person name="Schulz F."/>
            <person name="Roux S."/>
            <person name="Paez-Espino D."/>
            <person name="Jungbluth S."/>
            <person name="Walsh D.A."/>
            <person name="Denef V.J."/>
            <person name="McMahon K.D."/>
            <person name="Konstantinidis K.T."/>
            <person name="Eloe-Fadrosh E.A."/>
            <person name="Kyrpides N.C."/>
            <person name="Woyke T."/>
        </authorList>
    </citation>
    <scope>NUCLEOTIDE SEQUENCE</scope>
    <source>
        <strain evidence="1">GVMAG-M-3300023184-191</strain>
    </source>
</reference>
<dbReference type="EMBL" id="MN740101">
    <property type="protein sequence ID" value="QHT87809.1"/>
    <property type="molecule type" value="Genomic_DNA"/>
</dbReference>
<dbReference type="AlphaFoldDB" id="A0A6C0I4U3"/>
<name>A0A6C0I4U3_9ZZZZ</name>
<organism evidence="1">
    <name type="scientific">viral metagenome</name>
    <dbReference type="NCBI Taxonomy" id="1070528"/>
    <lineage>
        <taxon>unclassified sequences</taxon>
        <taxon>metagenomes</taxon>
        <taxon>organismal metagenomes</taxon>
    </lineage>
</organism>
<evidence type="ECO:0000313" key="1">
    <source>
        <dbReference type="EMBL" id="QHT87809.1"/>
    </source>
</evidence>
<proteinExistence type="predicted"/>
<accession>A0A6C0I4U3</accession>
<protein>
    <submittedName>
        <fullName evidence="1">Uncharacterized protein</fullName>
    </submittedName>
</protein>